<dbReference type="EMBL" id="JABERL010000086">
    <property type="protein sequence ID" value="NNH79445.1"/>
    <property type="molecule type" value="Genomic_DNA"/>
</dbReference>
<feature type="domain" description="Aminoglycoside phosphotransferase" evidence="2">
    <location>
        <begin position="35"/>
        <end position="272"/>
    </location>
</feature>
<sequence length="338" mass="39034">MIQLEPVDYLETLIQQALPRWNITPEASLKLLSYSENATFLVSDEEQKWVLRVNRPDYHTENGIRSELAWMKALREETGLETPLAIEGLDGDVLQFIDEPKTNTLRTMALFHFIEGKHPESEDLVAAFNQLGAMTAKLHVHAKQWKRPEYFERLHWDLDGAFGLKPNWGHWKTGFAANIQGIEIVEKAAAYMEKRLHRYGQSNDRYGLIHSDFRTANLFVHEGKTKILDFDDCGFGWYLYDLASSMTFLELHEQRDEIIHSWLDGYLEVAPLSEADLAEIPVFMLLRRLVIMGWAGSHPDTELAQEMGVQYTIDTIEFAKQYLANQVFDHQSLYKKGA</sequence>
<evidence type="ECO:0000256" key="1">
    <source>
        <dbReference type="ARBA" id="ARBA00038240"/>
    </source>
</evidence>
<dbReference type="InterPro" id="IPR011009">
    <property type="entry name" value="Kinase-like_dom_sf"/>
</dbReference>
<dbReference type="Pfam" id="PF01636">
    <property type="entry name" value="APH"/>
    <property type="match status" value="1"/>
</dbReference>
<reference evidence="3 4" key="1">
    <citation type="submission" date="2020-04" db="EMBL/GenBank/DDBJ databases">
        <title>Acinetobacter Taxon 24.</title>
        <authorList>
            <person name="Nemec A."/>
            <person name="Radolfova-Krizova L."/>
            <person name="Higgins P.G."/>
            <person name="Spanelova P."/>
        </authorList>
    </citation>
    <scope>NUCLEOTIDE SEQUENCE [LARGE SCALE GENOMIC DNA]</scope>
    <source>
        <strain evidence="3 4">ANC 5380</strain>
    </source>
</reference>
<dbReference type="Gene3D" id="3.90.1200.10">
    <property type="match status" value="1"/>
</dbReference>
<accession>A0A7Y2WCK0</accession>
<comment type="similarity">
    <text evidence="1">Belongs to the pseudomonas-type ThrB family.</text>
</comment>
<proteinExistence type="inferred from homology"/>
<dbReference type="PANTHER" id="PTHR21064:SF6">
    <property type="entry name" value="AMINOGLYCOSIDE PHOSPHOTRANSFERASE DOMAIN-CONTAINING PROTEIN"/>
    <property type="match status" value="1"/>
</dbReference>
<dbReference type="SUPFAM" id="SSF56112">
    <property type="entry name" value="Protein kinase-like (PK-like)"/>
    <property type="match status" value="1"/>
</dbReference>
<dbReference type="RefSeq" id="WP_171528567.1">
    <property type="nucleotide sequence ID" value="NZ_JABERL010000086.1"/>
</dbReference>
<dbReference type="GO" id="GO:0004413">
    <property type="term" value="F:homoserine kinase activity"/>
    <property type="evidence" value="ECO:0007669"/>
    <property type="project" value="TreeGrafter"/>
</dbReference>
<protein>
    <submittedName>
        <fullName evidence="3">Phosphotransferase</fullName>
    </submittedName>
</protein>
<name>A0A7Y2WCK0_9GAMM</name>
<keyword evidence="3" id="KW-0808">Transferase</keyword>
<dbReference type="Gene3D" id="3.30.200.20">
    <property type="entry name" value="Phosphorylase Kinase, domain 1"/>
    <property type="match status" value="1"/>
</dbReference>
<dbReference type="InterPro" id="IPR002575">
    <property type="entry name" value="Aminoglycoside_PTrfase"/>
</dbReference>
<organism evidence="3 4">
    <name type="scientific">Acinetobacter terrae</name>
    <dbReference type="NCBI Taxonomy" id="2731247"/>
    <lineage>
        <taxon>Bacteria</taxon>
        <taxon>Pseudomonadati</taxon>
        <taxon>Pseudomonadota</taxon>
        <taxon>Gammaproteobacteria</taxon>
        <taxon>Moraxellales</taxon>
        <taxon>Moraxellaceae</taxon>
        <taxon>Acinetobacter</taxon>
        <taxon>Acinetobacter Taxon 24</taxon>
    </lineage>
</organism>
<comment type="caution">
    <text evidence="3">The sequence shown here is derived from an EMBL/GenBank/DDBJ whole genome shotgun (WGS) entry which is preliminary data.</text>
</comment>
<gene>
    <name evidence="3" type="ORF">HLH17_17795</name>
</gene>
<dbReference type="AlphaFoldDB" id="A0A7Y2WCK0"/>
<evidence type="ECO:0000259" key="2">
    <source>
        <dbReference type="Pfam" id="PF01636"/>
    </source>
</evidence>
<dbReference type="Proteomes" id="UP000569202">
    <property type="component" value="Unassembled WGS sequence"/>
</dbReference>
<dbReference type="PANTHER" id="PTHR21064">
    <property type="entry name" value="AMINOGLYCOSIDE PHOSPHOTRANSFERASE DOMAIN-CONTAINING PROTEIN-RELATED"/>
    <property type="match status" value="1"/>
</dbReference>
<evidence type="ECO:0000313" key="3">
    <source>
        <dbReference type="EMBL" id="NNH79445.1"/>
    </source>
</evidence>
<evidence type="ECO:0000313" key="4">
    <source>
        <dbReference type="Proteomes" id="UP000569202"/>
    </source>
</evidence>
<dbReference type="GO" id="GO:0009088">
    <property type="term" value="P:threonine biosynthetic process"/>
    <property type="evidence" value="ECO:0007669"/>
    <property type="project" value="TreeGrafter"/>
</dbReference>
<dbReference type="InterPro" id="IPR050249">
    <property type="entry name" value="Pseudomonas-type_ThrB"/>
</dbReference>